<gene>
    <name evidence="3" type="ORF">ACFFNY_13220</name>
</gene>
<reference evidence="3 4" key="1">
    <citation type="submission" date="2024-09" db="EMBL/GenBank/DDBJ databases">
        <authorList>
            <person name="Sun Q."/>
            <person name="Mori K."/>
        </authorList>
    </citation>
    <scope>NUCLEOTIDE SEQUENCE [LARGE SCALE GENOMIC DNA]</scope>
    <source>
        <strain evidence="3 4">JCM 12520</strain>
    </source>
</reference>
<organism evidence="3 4">
    <name type="scientific">Paenibacillus hodogayensis</name>
    <dbReference type="NCBI Taxonomy" id="279208"/>
    <lineage>
        <taxon>Bacteria</taxon>
        <taxon>Bacillati</taxon>
        <taxon>Bacillota</taxon>
        <taxon>Bacilli</taxon>
        <taxon>Bacillales</taxon>
        <taxon>Paenibacillaceae</taxon>
        <taxon>Paenibacillus</taxon>
    </lineage>
</organism>
<evidence type="ECO:0000256" key="2">
    <source>
        <dbReference type="SAM" id="SignalP"/>
    </source>
</evidence>
<dbReference type="Gene3D" id="3.40.190.10">
    <property type="entry name" value="Periplasmic binding protein-like II"/>
    <property type="match status" value="2"/>
</dbReference>
<protein>
    <submittedName>
        <fullName evidence="3">Extracellular solute-binding protein</fullName>
    </submittedName>
</protein>
<comment type="caution">
    <text evidence="3">The sequence shown here is derived from an EMBL/GenBank/DDBJ whole genome shotgun (WGS) entry which is preliminary data.</text>
</comment>
<dbReference type="InterPro" id="IPR006059">
    <property type="entry name" value="SBP"/>
</dbReference>
<dbReference type="PROSITE" id="PS51257">
    <property type="entry name" value="PROKAR_LIPOPROTEIN"/>
    <property type="match status" value="1"/>
</dbReference>
<proteinExistence type="predicted"/>
<sequence>MRKRTVFTGFLSLTLATGLAGCGTSPSKESGQAEKTPPAKETPVQNLNTTGFPIVKEPISLKIFAGKAATTAANWNDLTLWKEYAKQSNIQVNFELVPFDGLAEKRNLVLTSNDLPDAFHTAQFPSTDLLKYGEQGVFIKLNDLIDKYAPNLKKLMEKNPEIKRAITMTDGNIYSFPTAVDPEFTTARTNNKMWLNKEWLAKLNLPEPKTTDELYNYLKLVKTTDLNGNGKLDEIPFGTGGGITPLVQYLRGSWGLGNRGAAHNLVDVDPKTNNIRFIPTDPKYKELLQYINKLYTEGLIDKDIFTIKSNEFLARGSQGLYGAMIATNPQTLINKNEYIGGVAYTGPYGDHLFSLTRPAVSYPGSFVITNKNKNPEATVRWIDHFYGEEGVKLFLMGFKDVTYKELPDGSFDFVDEIKNNPKGLTVEQALIQYLSWPGGRYPALVIQKYFKGAESLPTATAATEKVKADILKEVWPIFNYTLDENTRIQILDKDINTYVTEWEAKFIFGDIPFTDWDKFVDNFKKLGLDEYLKLYNSAYQRYLKS</sequence>
<keyword evidence="4" id="KW-1185">Reference proteome</keyword>
<evidence type="ECO:0000256" key="1">
    <source>
        <dbReference type="SAM" id="MobiDB-lite"/>
    </source>
</evidence>
<dbReference type="PANTHER" id="PTHR43649">
    <property type="entry name" value="ARABINOSE-BINDING PROTEIN-RELATED"/>
    <property type="match status" value="1"/>
</dbReference>
<accession>A0ABV5VW27</accession>
<dbReference type="Proteomes" id="UP001589619">
    <property type="component" value="Unassembled WGS sequence"/>
</dbReference>
<feature type="signal peptide" evidence="2">
    <location>
        <begin position="1"/>
        <end position="20"/>
    </location>
</feature>
<feature type="region of interest" description="Disordered" evidence="1">
    <location>
        <begin position="22"/>
        <end position="47"/>
    </location>
</feature>
<evidence type="ECO:0000313" key="3">
    <source>
        <dbReference type="EMBL" id="MFB9752520.1"/>
    </source>
</evidence>
<dbReference type="PANTHER" id="PTHR43649:SF17">
    <property type="entry name" value="ABC TRANSPORTER SOLUTE BINDING PROTEIN-SUGAR TRANSPORT"/>
    <property type="match status" value="1"/>
</dbReference>
<dbReference type="EMBL" id="JBHMAG010000010">
    <property type="protein sequence ID" value="MFB9752520.1"/>
    <property type="molecule type" value="Genomic_DNA"/>
</dbReference>
<dbReference type="Pfam" id="PF13416">
    <property type="entry name" value="SBP_bac_8"/>
    <property type="match status" value="1"/>
</dbReference>
<evidence type="ECO:0000313" key="4">
    <source>
        <dbReference type="Proteomes" id="UP001589619"/>
    </source>
</evidence>
<dbReference type="InterPro" id="IPR050490">
    <property type="entry name" value="Bact_solute-bd_prot1"/>
</dbReference>
<keyword evidence="2" id="KW-0732">Signal</keyword>
<name>A0ABV5VW27_9BACL</name>
<dbReference type="RefSeq" id="WP_344903947.1">
    <property type="nucleotide sequence ID" value="NZ_BAAAYO010000001.1"/>
</dbReference>
<feature type="chain" id="PRO_5047262930" evidence="2">
    <location>
        <begin position="21"/>
        <end position="545"/>
    </location>
</feature>
<dbReference type="SUPFAM" id="SSF53850">
    <property type="entry name" value="Periplasmic binding protein-like II"/>
    <property type="match status" value="1"/>
</dbReference>